<dbReference type="HOGENOM" id="CLU_047593_0_0_1"/>
<keyword evidence="2" id="KW-0732">Signal</keyword>
<dbReference type="KEGG" id="lbc:LACBIDRAFT_294588"/>
<feature type="region of interest" description="Disordered" evidence="1">
    <location>
        <begin position="109"/>
        <end position="131"/>
    </location>
</feature>
<dbReference type="GeneID" id="6078322"/>
<sequence>MFTNSFIFLLGLFALALQIIPRVASAPLQVPFDQFLATVKAANFHQWRHSTVDSEASFNQMKAHILDMYSGVGSVKHSFVHDGRYADCIDIHRQPSLAGRPLATAPVAALNQPPTSQGGPEGPKVPIDSPLTQNLVDPFGNSISCPDGTIPFARLTLERLTAFPTLAGFFAKSTTGAGQALSGRELEGGLESRGPSAQPHLYAYGFQQITNFGGHSWLNLWSPVGDFSLSQQWYVGGSGASLQTAEGGWVVYPQHFSTQAVLFIFWTPDDYTTGCYNLECKAFVQISNKWNLGGTFDQYSVTGDGQRGFDLQYKLFQGNWWLFLRGSSANYDAVGYYPGSIYNKGQLTKNAELVEYGGEVTRFTTADVWPQMGSGMFPSKGYSQAAFQNTIYYNPRDESDGVGVWSFLTKVVVGSHSCWDINITESAQGGGWGTFFFFGGPGGNTC</sequence>
<protein>
    <submittedName>
        <fullName evidence="4">Predicted protein</fullName>
    </submittedName>
</protein>
<feature type="domain" description="Neprosin PEP catalytic" evidence="3">
    <location>
        <begin position="173"/>
        <end position="446"/>
    </location>
</feature>
<gene>
    <name evidence="4" type="ORF">LACBIDRAFT_294588</name>
</gene>
<dbReference type="Proteomes" id="UP000001194">
    <property type="component" value="Unassembled WGS sequence"/>
</dbReference>
<reference evidence="4 5" key="1">
    <citation type="journal article" date="2008" name="Nature">
        <title>The genome of Laccaria bicolor provides insights into mycorrhizal symbiosis.</title>
        <authorList>
            <person name="Martin F."/>
            <person name="Aerts A."/>
            <person name="Ahren D."/>
            <person name="Brun A."/>
            <person name="Danchin E.G.J."/>
            <person name="Duchaussoy F."/>
            <person name="Gibon J."/>
            <person name="Kohler A."/>
            <person name="Lindquist E."/>
            <person name="Pereda V."/>
            <person name="Salamov A."/>
            <person name="Shapiro H.J."/>
            <person name="Wuyts J."/>
            <person name="Blaudez D."/>
            <person name="Buee M."/>
            <person name="Brokstein P."/>
            <person name="Canbaeck B."/>
            <person name="Cohen D."/>
            <person name="Courty P.E."/>
            <person name="Coutinho P.M."/>
            <person name="Delaruelle C."/>
            <person name="Detter J.C."/>
            <person name="Deveau A."/>
            <person name="DiFazio S."/>
            <person name="Duplessis S."/>
            <person name="Fraissinet-Tachet L."/>
            <person name="Lucic E."/>
            <person name="Frey-Klett P."/>
            <person name="Fourrey C."/>
            <person name="Feussner I."/>
            <person name="Gay G."/>
            <person name="Grimwood J."/>
            <person name="Hoegger P.J."/>
            <person name="Jain P."/>
            <person name="Kilaru S."/>
            <person name="Labbe J."/>
            <person name="Lin Y.C."/>
            <person name="Legue V."/>
            <person name="Le Tacon F."/>
            <person name="Marmeisse R."/>
            <person name="Melayah D."/>
            <person name="Montanini B."/>
            <person name="Muratet M."/>
            <person name="Nehls U."/>
            <person name="Niculita-Hirzel H."/>
            <person name="Oudot-Le Secq M.P."/>
            <person name="Peter M."/>
            <person name="Quesneville H."/>
            <person name="Rajashekar B."/>
            <person name="Reich M."/>
            <person name="Rouhier N."/>
            <person name="Schmutz J."/>
            <person name="Yin T."/>
            <person name="Chalot M."/>
            <person name="Henrissat B."/>
            <person name="Kuees U."/>
            <person name="Lucas S."/>
            <person name="Van de Peer Y."/>
            <person name="Podila G.K."/>
            <person name="Polle A."/>
            <person name="Pukkila P.J."/>
            <person name="Richardson P.M."/>
            <person name="Rouze P."/>
            <person name="Sanders I.R."/>
            <person name="Stajich J.E."/>
            <person name="Tunlid A."/>
            <person name="Tuskan G."/>
            <person name="Grigoriev I.V."/>
        </authorList>
    </citation>
    <scope>NUCLEOTIDE SEQUENCE [LARGE SCALE GENOMIC DNA]</scope>
    <source>
        <strain evidence="5">S238N-H82 / ATCC MYA-4686</strain>
    </source>
</reference>
<organism evidence="5">
    <name type="scientific">Laccaria bicolor (strain S238N-H82 / ATCC MYA-4686)</name>
    <name type="common">Bicoloured deceiver</name>
    <name type="synonym">Laccaria laccata var. bicolor</name>
    <dbReference type="NCBI Taxonomy" id="486041"/>
    <lineage>
        <taxon>Eukaryota</taxon>
        <taxon>Fungi</taxon>
        <taxon>Dikarya</taxon>
        <taxon>Basidiomycota</taxon>
        <taxon>Agaricomycotina</taxon>
        <taxon>Agaricomycetes</taxon>
        <taxon>Agaricomycetidae</taxon>
        <taxon>Agaricales</taxon>
        <taxon>Agaricineae</taxon>
        <taxon>Hydnangiaceae</taxon>
        <taxon>Laccaria</taxon>
    </lineage>
</organism>
<dbReference type="PANTHER" id="PTHR31589">
    <property type="entry name" value="PROTEIN, PUTATIVE (DUF239)-RELATED-RELATED"/>
    <property type="match status" value="1"/>
</dbReference>
<dbReference type="InParanoid" id="B0DEW5"/>
<dbReference type="PROSITE" id="PS52045">
    <property type="entry name" value="NEPROSIN_PEP_CD"/>
    <property type="match status" value="1"/>
</dbReference>
<dbReference type="STRING" id="486041.B0DEW5"/>
<dbReference type="InterPro" id="IPR053168">
    <property type="entry name" value="Glutamic_endopeptidase"/>
</dbReference>
<dbReference type="InterPro" id="IPR004314">
    <property type="entry name" value="Neprosin"/>
</dbReference>
<dbReference type="OrthoDB" id="1858978at2759"/>
<dbReference type="Pfam" id="PF03080">
    <property type="entry name" value="Neprosin"/>
    <property type="match status" value="1"/>
</dbReference>
<evidence type="ECO:0000313" key="4">
    <source>
        <dbReference type="EMBL" id="EDR06744.1"/>
    </source>
</evidence>
<evidence type="ECO:0000256" key="1">
    <source>
        <dbReference type="SAM" id="MobiDB-lite"/>
    </source>
</evidence>
<evidence type="ECO:0000256" key="2">
    <source>
        <dbReference type="SAM" id="SignalP"/>
    </source>
</evidence>
<evidence type="ECO:0000259" key="3">
    <source>
        <dbReference type="PROSITE" id="PS52045"/>
    </source>
</evidence>
<evidence type="ECO:0000313" key="5">
    <source>
        <dbReference type="Proteomes" id="UP000001194"/>
    </source>
</evidence>
<keyword evidence="5" id="KW-1185">Reference proteome</keyword>
<dbReference type="EMBL" id="DS547107">
    <property type="protein sequence ID" value="EDR06744.1"/>
    <property type="molecule type" value="Genomic_DNA"/>
</dbReference>
<dbReference type="RefSeq" id="XP_001882591.1">
    <property type="nucleotide sequence ID" value="XM_001882556.1"/>
</dbReference>
<feature type="chain" id="PRO_5002747203" evidence="2">
    <location>
        <begin position="26"/>
        <end position="446"/>
    </location>
</feature>
<proteinExistence type="predicted"/>
<dbReference type="AlphaFoldDB" id="B0DEW5"/>
<feature type="signal peptide" evidence="2">
    <location>
        <begin position="1"/>
        <end position="25"/>
    </location>
</feature>
<accession>B0DEW5</accession>
<dbReference type="Gene3D" id="3.90.1320.10">
    <property type="entry name" value="Outer-capsid protein sigma 3, large lobe"/>
    <property type="match status" value="1"/>
</dbReference>
<name>B0DEW5_LACBS</name>